<sequence>MSTTKLFRVKLKFKTPVHFGDREKTYNTTQTMAHSDTIMSAIINAYSLLFGKEKADGLVKSFLEGKPVFKVSSTMPYVNSRYFVFKPMGLDLSRYVSVDDIKKIKKVKFVCEEDLKNLFKGDYEPVGEFLVRSDEKDMFSSSFVSVKERPRVAMDRITSSPNIYYFSHCQFKEDAGLWFYLEILDLAQEKEIKAAVRLLGDEGIGGERTAGLGLFEPEFLEVSDKDKKQASHYMLLSLANPKDSSEIEKFEYYDIITRSGYIYSKGDWGAKKKIVRMFSEGSVVKGEVFGRVVDVTPANYNLHPVLRYGLAFLIPLPEGVSFVDCQNISA</sequence>
<feature type="domain" description="CRISPR type III-associated protein" evidence="5">
    <location>
        <begin position="10"/>
        <end position="216"/>
    </location>
</feature>
<keyword evidence="4" id="KW-0051">Antiviral defense</keyword>
<evidence type="ECO:0000259" key="6">
    <source>
        <dbReference type="Pfam" id="PF17953"/>
    </source>
</evidence>
<protein>
    <recommendedName>
        <fullName evidence="2">CRISPR system Cms protein Csm4</fullName>
    </recommendedName>
</protein>
<comment type="similarity">
    <text evidence="1">Belongs to the CRISPR-associated Csm4 family.</text>
</comment>
<keyword evidence="3" id="KW-0694">RNA-binding</keyword>
<evidence type="ECO:0000256" key="3">
    <source>
        <dbReference type="ARBA" id="ARBA00022884"/>
    </source>
</evidence>
<dbReference type="Pfam" id="PF17953">
    <property type="entry name" value="Csm4_C"/>
    <property type="match status" value="1"/>
</dbReference>
<dbReference type="RefSeq" id="WP_045168596.1">
    <property type="nucleotide sequence ID" value="NZ_CP113865.1"/>
</dbReference>
<evidence type="ECO:0000256" key="1">
    <source>
        <dbReference type="ARBA" id="ARBA00005772"/>
    </source>
</evidence>
<evidence type="ECO:0000256" key="2">
    <source>
        <dbReference type="ARBA" id="ARBA00016109"/>
    </source>
</evidence>
<dbReference type="InterPro" id="IPR040932">
    <property type="entry name" value="Csm4_C"/>
</dbReference>
<dbReference type="Pfam" id="PF03787">
    <property type="entry name" value="RAMPs"/>
    <property type="match status" value="1"/>
</dbReference>
<name>A0ABY7BR13_9FIRM</name>
<dbReference type="InterPro" id="IPR005510">
    <property type="entry name" value="Csm4"/>
</dbReference>
<dbReference type="NCBIfam" id="TIGR01903">
    <property type="entry name" value="cas5_csm4"/>
    <property type="match status" value="1"/>
</dbReference>
<evidence type="ECO:0000313" key="7">
    <source>
        <dbReference type="EMBL" id="WAM33894.1"/>
    </source>
</evidence>
<dbReference type="EMBL" id="CP113865">
    <property type="protein sequence ID" value="WAM33894.1"/>
    <property type="molecule type" value="Genomic_DNA"/>
</dbReference>
<dbReference type="Proteomes" id="UP001164909">
    <property type="component" value="Chromosome"/>
</dbReference>
<evidence type="ECO:0000313" key="8">
    <source>
        <dbReference type="Proteomes" id="UP001164909"/>
    </source>
</evidence>
<accession>A0ABY7BR13</accession>
<gene>
    <name evidence="7" type="primary">csm4</name>
    <name evidence="7" type="ORF">OTK00_000034</name>
</gene>
<organism evidence="7 8">
    <name type="scientific">Caldicellulosiruptor morganii</name>
    <dbReference type="NCBI Taxonomy" id="1387555"/>
    <lineage>
        <taxon>Bacteria</taxon>
        <taxon>Bacillati</taxon>
        <taxon>Bacillota</taxon>
        <taxon>Bacillota incertae sedis</taxon>
        <taxon>Caldicellulosiruptorales</taxon>
        <taxon>Caldicellulosiruptoraceae</taxon>
        <taxon>Caldicellulosiruptor</taxon>
    </lineage>
</organism>
<evidence type="ECO:0000259" key="5">
    <source>
        <dbReference type="Pfam" id="PF03787"/>
    </source>
</evidence>
<dbReference type="InterPro" id="IPR005537">
    <property type="entry name" value="RAMP_III_fam"/>
</dbReference>
<reference evidence="7" key="1">
    <citation type="submission" date="2022-12" db="EMBL/GenBank/DDBJ databases">
        <authorList>
            <person name="Bing R.G."/>
            <person name="Willard D.J."/>
            <person name="Manesh M.J.H."/>
            <person name="Laemthong T."/>
            <person name="Crosby J.R."/>
            <person name="Kelly R.M."/>
        </authorList>
    </citation>
    <scope>NUCLEOTIDE SEQUENCE</scope>
    <source>
        <strain evidence="7">DSM 8990</strain>
    </source>
</reference>
<proteinExistence type="inferred from homology"/>
<feature type="domain" description="Csm4 C-terminal" evidence="6">
    <location>
        <begin position="228"/>
        <end position="316"/>
    </location>
</feature>
<evidence type="ECO:0000256" key="4">
    <source>
        <dbReference type="ARBA" id="ARBA00023118"/>
    </source>
</evidence>
<keyword evidence="8" id="KW-1185">Reference proteome</keyword>